<gene>
    <name evidence="2" type="ORF">NATSA_02835</name>
</gene>
<evidence type="ECO:0008006" key="4">
    <source>
        <dbReference type="Google" id="ProtNLM"/>
    </source>
</evidence>
<dbReference type="Proteomes" id="UP000673975">
    <property type="component" value="Unassembled WGS sequence"/>
</dbReference>
<dbReference type="RefSeq" id="WP_210510235.1">
    <property type="nucleotide sequence ID" value="NZ_JAFIDN010000002.1"/>
</dbReference>
<evidence type="ECO:0000256" key="1">
    <source>
        <dbReference type="SAM" id="Phobius"/>
    </source>
</evidence>
<organism evidence="2 3">
    <name type="scientific">Natronogracilivirga saccharolytica</name>
    <dbReference type="NCBI Taxonomy" id="2812953"/>
    <lineage>
        <taxon>Bacteria</taxon>
        <taxon>Pseudomonadati</taxon>
        <taxon>Balneolota</taxon>
        <taxon>Balneolia</taxon>
        <taxon>Balneolales</taxon>
        <taxon>Cyclonatronaceae</taxon>
        <taxon>Natronogracilivirga</taxon>
    </lineage>
</organism>
<keyword evidence="1" id="KW-0812">Transmembrane</keyword>
<keyword evidence="1" id="KW-0472">Membrane</keyword>
<keyword evidence="3" id="KW-1185">Reference proteome</keyword>
<dbReference type="AlphaFoldDB" id="A0A8J7RRF7"/>
<evidence type="ECO:0000313" key="3">
    <source>
        <dbReference type="Proteomes" id="UP000673975"/>
    </source>
</evidence>
<comment type="caution">
    <text evidence="2">The sequence shown here is derived from an EMBL/GenBank/DDBJ whole genome shotgun (WGS) entry which is preliminary data.</text>
</comment>
<dbReference type="SUPFAM" id="SSF48452">
    <property type="entry name" value="TPR-like"/>
    <property type="match status" value="1"/>
</dbReference>
<feature type="transmembrane region" description="Helical" evidence="1">
    <location>
        <begin position="75"/>
        <end position="92"/>
    </location>
</feature>
<dbReference type="InterPro" id="IPR011990">
    <property type="entry name" value="TPR-like_helical_dom_sf"/>
</dbReference>
<evidence type="ECO:0000313" key="2">
    <source>
        <dbReference type="EMBL" id="MBP3191592.1"/>
    </source>
</evidence>
<sequence length="252" mass="28536">MNKIPPGDIVKQIDEYLKGRLDKKETDELWEYMLENPEFYKYLKIQAGLRKKQMDDKNDPGNKPGKMVKEDKKPWLVALAAVILITLMFNFFRSGNDAEINPVTDSIPLAYLITPEVERSSDEALSVLESRLMDIYFDAVSGSAEHAIAQYKELLPQADDTEKQTIYYNLGVLNFNAGNYTASAHALENVGCEASFNNVRADRCLWIKMNSFLAVDDRNEATVYAQKLAEISSSYQEDAINLLGQINSQTEE</sequence>
<reference evidence="2" key="1">
    <citation type="submission" date="2021-02" db="EMBL/GenBank/DDBJ databases">
        <title>Natronogracilivirga saccharolytica gen. nov. sp. nov. a new anaerobic, haloalkiliphilic carbohydrate-fermenting bacterium from soda lake and proposing of Cyclonatronumiaceae fam. nov. in the phylum Balneolaeota.</title>
        <authorList>
            <person name="Zhilina T.N."/>
            <person name="Sorokin D.Y."/>
            <person name="Zavarzina D.G."/>
            <person name="Toshchakov S.V."/>
            <person name="Kublanov I.V."/>
        </authorList>
    </citation>
    <scope>NUCLEOTIDE SEQUENCE</scope>
    <source>
        <strain evidence="2">Z-1702</strain>
    </source>
</reference>
<dbReference type="EMBL" id="JAFIDN010000002">
    <property type="protein sequence ID" value="MBP3191592.1"/>
    <property type="molecule type" value="Genomic_DNA"/>
</dbReference>
<name>A0A8J7RRF7_9BACT</name>
<keyword evidence="1" id="KW-1133">Transmembrane helix</keyword>
<proteinExistence type="predicted"/>
<accession>A0A8J7RRF7</accession>
<protein>
    <recommendedName>
        <fullName evidence="4">Tetratricopeptide repeat protein</fullName>
    </recommendedName>
</protein>